<feature type="transmembrane region" description="Helical" evidence="1">
    <location>
        <begin position="203"/>
        <end position="222"/>
    </location>
</feature>
<proteinExistence type="predicted"/>
<gene>
    <name evidence="3" type="ORF">S12H4_35749</name>
</gene>
<keyword evidence="1" id="KW-0472">Membrane</keyword>
<dbReference type="AlphaFoldDB" id="X1T6F9"/>
<reference evidence="3" key="1">
    <citation type="journal article" date="2014" name="Front. Microbiol.">
        <title>High frequency of phylogenetically diverse reductive dehalogenase-homologous genes in deep subseafloor sedimentary metagenomes.</title>
        <authorList>
            <person name="Kawai M."/>
            <person name="Futagami T."/>
            <person name="Toyoda A."/>
            <person name="Takaki Y."/>
            <person name="Nishi S."/>
            <person name="Hori S."/>
            <person name="Arai W."/>
            <person name="Tsubouchi T."/>
            <person name="Morono Y."/>
            <person name="Uchiyama I."/>
            <person name="Ito T."/>
            <person name="Fujiyama A."/>
            <person name="Inagaki F."/>
            <person name="Takami H."/>
        </authorList>
    </citation>
    <scope>NUCLEOTIDE SEQUENCE</scope>
    <source>
        <strain evidence="3">Expedition CK06-06</strain>
    </source>
</reference>
<feature type="transmembrane region" description="Helical" evidence="1">
    <location>
        <begin position="41"/>
        <end position="59"/>
    </location>
</feature>
<feature type="domain" description="DUF112" evidence="2">
    <location>
        <begin position="3"/>
        <end position="266"/>
    </location>
</feature>
<protein>
    <recommendedName>
        <fullName evidence="2">DUF112 domain-containing protein</fullName>
    </recommendedName>
</protein>
<evidence type="ECO:0000313" key="3">
    <source>
        <dbReference type="EMBL" id="GAJ00938.1"/>
    </source>
</evidence>
<dbReference type="PANTHER" id="PTHR35342">
    <property type="entry name" value="TRICARBOXYLIC TRANSPORT PROTEIN"/>
    <property type="match status" value="1"/>
</dbReference>
<feature type="transmembrane region" description="Helical" evidence="1">
    <location>
        <begin position="228"/>
        <end position="254"/>
    </location>
</feature>
<keyword evidence="1" id="KW-1133">Transmembrane helix</keyword>
<dbReference type="EMBL" id="BARW01021255">
    <property type="protein sequence ID" value="GAJ00938.1"/>
    <property type="molecule type" value="Genomic_DNA"/>
</dbReference>
<dbReference type="Pfam" id="PF01970">
    <property type="entry name" value="TctA"/>
    <property type="match status" value="1"/>
</dbReference>
<evidence type="ECO:0000256" key="1">
    <source>
        <dbReference type="SAM" id="Phobius"/>
    </source>
</evidence>
<organism evidence="3">
    <name type="scientific">marine sediment metagenome</name>
    <dbReference type="NCBI Taxonomy" id="412755"/>
    <lineage>
        <taxon>unclassified sequences</taxon>
        <taxon>metagenomes</taxon>
        <taxon>ecological metagenomes</taxon>
    </lineage>
</organism>
<comment type="caution">
    <text evidence="3">The sequence shown here is derived from an EMBL/GenBank/DDBJ whole genome shotgun (WGS) entry which is preliminary data.</text>
</comment>
<sequence length="266" mass="27722">MYIARVALKFGPPEFFGIILFALTIIGGVTGGSVTKGLLSAMAGLFVGTVGLDAITGVARFDFGIVELTKGFGLVPLLIGVFCLSEVFVQVEKRLVKGGRVTIIPPSGNPADNRVSWSELKGCLPAIFRSYGWGQLIGMLPGMGAAITPWIGYSEAKRSSKHPEKFGKGALEGVAAPEAANNAVCGANLMPLLTLGIPGSTDAALIMGVFLIHGLHLGPRIFVEHASLVYGIFAAGLLAILIYLLVGLFAATMIGKLIGRVSKAII</sequence>
<feature type="transmembrane region" description="Helical" evidence="1">
    <location>
        <begin position="71"/>
        <end position="89"/>
    </location>
</feature>
<accession>X1T6F9</accession>
<name>X1T6F9_9ZZZZ</name>
<evidence type="ECO:0000259" key="2">
    <source>
        <dbReference type="Pfam" id="PF01970"/>
    </source>
</evidence>
<dbReference type="InterPro" id="IPR002823">
    <property type="entry name" value="DUF112_TM"/>
</dbReference>
<feature type="transmembrane region" description="Helical" evidence="1">
    <location>
        <begin position="15"/>
        <end position="34"/>
    </location>
</feature>
<feature type="non-terminal residue" evidence="3">
    <location>
        <position position="266"/>
    </location>
</feature>
<keyword evidence="1" id="KW-0812">Transmembrane</keyword>
<dbReference type="PANTHER" id="PTHR35342:SF5">
    <property type="entry name" value="TRICARBOXYLIC TRANSPORT PROTEIN"/>
    <property type="match status" value="1"/>
</dbReference>